<dbReference type="EMBL" id="MN740917">
    <property type="protein sequence ID" value="QHU17724.1"/>
    <property type="molecule type" value="Genomic_DNA"/>
</dbReference>
<name>A0A6C0KMY8_9ZZZZ</name>
<sequence length="70" mass="8083">MESASKDILLGSLVDLLKDKEFKKDFIQKLNANVDVPMFTEKTEEKVIKALYKLVVEQIELAIEKIKKED</sequence>
<proteinExistence type="predicted"/>
<dbReference type="AlphaFoldDB" id="A0A6C0KMY8"/>
<protein>
    <submittedName>
        <fullName evidence="1">Uncharacterized protein</fullName>
    </submittedName>
</protein>
<evidence type="ECO:0000313" key="1">
    <source>
        <dbReference type="EMBL" id="QHU17724.1"/>
    </source>
</evidence>
<accession>A0A6C0KMY8</accession>
<organism evidence="1">
    <name type="scientific">viral metagenome</name>
    <dbReference type="NCBI Taxonomy" id="1070528"/>
    <lineage>
        <taxon>unclassified sequences</taxon>
        <taxon>metagenomes</taxon>
        <taxon>organismal metagenomes</taxon>
    </lineage>
</organism>
<reference evidence="1" key="1">
    <citation type="journal article" date="2020" name="Nature">
        <title>Giant virus diversity and host interactions through global metagenomics.</title>
        <authorList>
            <person name="Schulz F."/>
            <person name="Roux S."/>
            <person name="Paez-Espino D."/>
            <person name="Jungbluth S."/>
            <person name="Walsh D.A."/>
            <person name="Denef V.J."/>
            <person name="McMahon K.D."/>
            <person name="Konstantinidis K.T."/>
            <person name="Eloe-Fadrosh E.A."/>
            <person name="Kyrpides N.C."/>
            <person name="Woyke T."/>
        </authorList>
    </citation>
    <scope>NUCLEOTIDE SEQUENCE</scope>
    <source>
        <strain evidence="1">GVMAG-S-3300012919-55</strain>
    </source>
</reference>